<keyword evidence="4 9" id="KW-0540">Nuclease</keyword>
<evidence type="ECO:0000256" key="2">
    <source>
        <dbReference type="ARBA" id="ARBA00022517"/>
    </source>
</evidence>
<dbReference type="InterPro" id="IPR023091">
    <property type="entry name" value="MetalPrtase_cat_dom_sf_prd"/>
</dbReference>
<evidence type="ECO:0000313" key="11">
    <source>
        <dbReference type="Proteomes" id="UP000178417"/>
    </source>
</evidence>
<reference evidence="10 11" key="1">
    <citation type="journal article" date="2016" name="Nat. Commun.">
        <title>Thousands of microbial genomes shed light on interconnected biogeochemical processes in an aquifer system.</title>
        <authorList>
            <person name="Anantharaman K."/>
            <person name="Brown C.T."/>
            <person name="Hug L.A."/>
            <person name="Sharon I."/>
            <person name="Castelle C.J."/>
            <person name="Probst A.J."/>
            <person name="Thomas B.C."/>
            <person name="Singh A."/>
            <person name="Wilkins M.J."/>
            <person name="Karaoz U."/>
            <person name="Brodie E.L."/>
            <person name="Williams K.H."/>
            <person name="Hubbard S.S."/>
            <person name="Banfield J.F."/>
        </authorList>
    </citation>
    <scope>NUCLEOTIDE SEQUENCE [LARGE SCALE GENOMIC DNA]</scope>
</reference>
<feature type="binding site" evidence="9">
    <location>
        <position position="112"/>
    </location>
    <ligand>
        <name>Zn(2+)</name>
        <dbReference type="ChEBI" id="CHEBI:29105"/>
        <note>catalytic</note>
    </ligand>
</feature>
<keyword evidence="5 9" id="KW-0479">Metal-binding</keyword>
<keyword evidence="9" id="KW-0963">Cytoplasm</keyword>
<evidence type="ECO:0000256" key="9">
    <source>
        <dbReference type="HAMAP-Rule" id="MF_00009"/>
    </source>
</evidence>
<accession>A0A1F4SQD0</accession>
<name>A0A1F4SQD0_UNCSA</name>
<sequence>MGMMKIFLNNKGQKNSQEEKIAGEEIKKEILKVLKTHKTEGELSITFGDGELLRKINKKYRKKNKTTDVLSFNLGDEKKIMGDIYISIPAAKKQAKEYNVSLKDELLRLAEHGTLHVLGYTHKEMGL</sequence>
<evidence type="ECO:0000256" key="6">
    <source>
        <dbReference type="ARBA" id="ARBA00022759"/>
    </source>
</evidence>
<gene>
    <name evidence="9" type="primary">ybeY</name>
    <name evidence="10" type="ORF">A2310_07885</name>
</gene>
<dbReference type="GO" id="GO:0008270">
    <property type="term" value="F:zinc ion binding"/>
    <property type="evidence" value="ECO:0007669"/>
    <property type="project" value="UniProtKB-UniRule"/>
</dbReference>
<dbReference type="HAMAP" id="MF_00009">
    <property type="entry name" value="Endoribonucl_YbeY"/>
    <property type="match status" value="1"/>
</dbReference>
<keyword evidence="2 9" id="KW-0690">Ribosome biogenesis</keyword>
<dbReference type="AlphaFoldDB" id="A0A1F4SQD0"/>
<evidence type="ECO:0000313" key="10">
    <source>
        <dbReference type="EMBL" id="OGC22662.1"/>
    </source>
</evidence>
<evidence type="ECO:0000256" key="4">
    <source>
        <dbReference type="ARBA" id="ARBA00022722"/>
    </source>
</evidence>
<comment type="function">
    <text evidence="9">Single strand-specific metallo-endoribonuclease involved in late-stage 70S ribosome quality control and in maturation of the 3' terminus of the 16S rRNA.</text>
</comment>
<evidence type="ECO:0000256" key="8">
    <source>
        <dbReference type="ARBA" id="ARBA00022833"/>
    </source>
</evidence>
<comment type="caution">
    <text evidence="10">The sequence shown here is derived from an EMBL/GenBank/DDBJ whole genome shotgun (WGS) entry which is preliminary data.</text>
</comment>
<keyword evidence="8 9" id="KW-0862">Zinc</keyword>
<evidence type="ECO:0000256" key="7">
    <source>
        <dbReference type="ARBA" id="ARBA00022801"/>
    </source>
</evidence>
<dbReference type="EC" id="3.1.-.-" evidence="9"/>
<dbReference type="GO" id="GO:0004222">
    <property type="term" value="F:metalloendopeptidase activity"/>
    <property type="evidence" value="ECO:0007669"/>
    <property type="project" value="InterPro"/>
</dbReference>
<comment type="cofactor">
    <cofactor evidence="9">
        <name>Zn(2+)</name>
        <dbReference type="ChEBI" id="CHEBI:29105"/>
    </cofactor>
    <text evidence="9">Binds 1 zinc ion.</text>
</comment>
<comment type="similarity">
    <text evidence="1 9">Belongs to the endoribonuclease YbeY family.</text>
</comment>
<comment type="subcellular location">
    <subcellularLocation>
        <location evidence="9">Cytoplasm</location>
    </subcellularLocation>
</comment>
<proteinExistence type="inferred from homology"/>
<organism evidence="10 11">
    <name type="scientific">candidate division WOR-1 bacterium RIFOXYB2_FULL_37_13</name>
    <dbReference type="NCBI Taxonomy" id="1802579"/>
    <lineage>
        <taxon>Bacteria</taxon>
        <taxon>Bacillati</taxon>
        <taxon>Saganbacteria</taxon>
    </lineage>
</organism>
<keyword evidence="3 9" id="KW-0698">rRNA processing</keyword>
<evidence type="ECO:0000256" key="3">
    <source>
        <dbReference type="ARBA" id="ARBA00022552"/>
    </source>
</evidence>
<dbReference type="NCBIfam" id="TIGR00043">
    <property type="entry name" value="rRNA maturation RNase YbeY"/>
    <property type="match status" value="1"/>
</dbReference>
<dbReference type="Proteomes" id="UP000178417">
    <property type="component" value="Unassembled WGS sequence"/>
</dbReference>
<dbReference type="EMBL" id="MEUB01000027">
    <property type="protein sequence ID" value="OGC22662.1"/>
    <property type="molecule type" value="Genomic_DNA"/>
</dbReference>
<dbReference type="STRING" id="1802579.A2310_07885"/>
<feature type="binding site" evidence="9">
    <location>
        <position position="122"/>
    </location>
    <ligand>
        <name>Zn(2+)</name>
        <dbReference type="ChEBI" id="CHEBI:29105"/>
        <note>catalytic</note>
    </ligand>
</feature>
<evidence type="ECO:0000256" key="5">
    <source>
        <dbReference type="ARBA" id="ARBA00022723"/>
    </source>
</evidence>
<dbReference type="GO" id="GO:0005737">
    <property type="term" value="C:cytoplasm"/>
    <property type="evidence" value="ECO:0007669"/>
    <property type="project" value="UniProtKB-SubCell"/>
</dbReference>
<dbReference type="Pfam" id="PF02130">
    <property type="entry name" value="YbeY"/>
    <property type="match status" value="1"/>
</dbReference>
<dbReference type="GO" id="GO:0004521">
    <property type="term" value="F:RNA endonuclease activity"/>
    <property type="evidence" value="ECO:0007669"/>
    <property type="project" value="UniProtKB-UniRule"/>
</dbReference>
<dbReference type="GO" id="GO:0006364">
    <property type="term" value="P:rRNA processing"/>
    <property type="evidence" value="ECO:0007669"/>
    <property type="project" value="UniProtKB-UniRule"/>
</dbReference>
<dbReference type="InterPro" id="IPR002036">
    <property type="entry name" value="YbeY"/>
</dbReference>
<dbReference type="SUPFAM" id="SSF55486">
    <property type="entry name" value="Metalloproteases ('zincins'), catalytic domain"/>
    <property type="match status" value="1"/>
</dbReference>
<dbReference type="PANTHER" id="PTHR46986">
    <property type="entry name" value="ENDORIBONUCLEASE YBEY, CHLOROPLASTIC"/>
    <property type="match status" value="1"/>
</dbReference>
<keyword evidence="6 9" id="KW-0255">Endonuclease</keyword>
<evidence type="ECO:0000256" key="1">
    <source>
        <dbReference type="ARBA" id="ARBA00010875"/>
    </source>
</evidence>
<protein>
    <recommendedName>
        <fullName evidence="9">Endoribonuclease YbeY</fullName>
        <ecNumber evidence="9">3.1.-.-</ecNumber>
    </recommendedName>
</protein>
<dbReference type="Gene3D" id="3.40.390.30">
    <property type="entry name" value="Metalloproteases ('zincins'), catalytic domain"/>
    <property type="match status" value="1"/>
</dbReference>
<keyword evidence="7 9" id="KW-0378">Hydrolase</keyword>
<feature type="binding site" evidence="9">
    <location>
        <position position="116"/>
    </location>
    <ligand>
        <name>Zn(2+)</name>
        <dbReference type="ChEBI" id="CHEBI:29105"/>
        <note>catalytic</note>
    </ligand>
</feature>
<dbReference type="PANTHER" id="PTHR46986:SF1">
    <property type="entry name" value="ENDORIBONUCLEASE YBEY, CHLOROPLASTIC"/>
    <property type="match status" value="1"/>
</dbReference>